<dbReference type="Proteomes" id="UP000290204">
    <property type="component" value="Unassembled WGS sequence"/>
</dbReference>
<proteinExistence type="predicted"/>
<evidence type="ECO:0008006" key="3">
    <source>
        <dbReference type="Google" id="ProtNLM"/>
    </source>
</evidence>
<dbReference type="AlphaFoldDB" id="A0A4Q1CFN4"/>
<dbReference type="EMBL" id="SDHW01000006">
    <property type="protein sequence ID" value="RXK58503.1"/>
    <property type="molecule type" value="Genomic_DNA"/>
</dbReference>
<evidence type="ECO:0000313" key="2">
    <source>
        <dbReference type="Proteomes" id="UP000290204"/>
    </source>
</evidence>
<dbReference type="Gene3D" id="2.60.40.1120">
    <property type="entry name" value="Carboxypeptidase-like, regulatory domain"/>
    <property type="match status" value="1"/>
</dbReference>
<reference evidence="1 2" key="1">
    <citation type="submission" date="2019-01" db="EMBL/GenBank/DDBJ databases">
        <title>Lacibacter sp. strain TTM-7.</title>
        <authorList>
            <person name="Chen W.-M."/>
        </authorList>
    </citation>
    <scope>NUCLEOTIDE SEQUENCE [LARGE SCALE GENOMIC DNA]</scope>
    <source>
        <strain evidence="1 2">TTM-7</strain>
    </source>
</reference>
<gene>
    <name evidence="1" type="ORF">ESA94_17860</name>
</gene>
<organism evidence="1 2">
    <name type="scientific">Lacibacter luteus</name>
    <dbReference type="NCBI Taxonomy" id="2508719"/>
    <lineage>
        <taxon>Bacteria</taxon>
        <taxon>Pseudomonadati</taxon>
        <taxon>Bacteroidota</taxon>
        <taxon>Chitinophagia</taxon>
        <taxon>Chitinophagales</taxon>
        <taxon>Chitinophagaceae</taxon>
        <taxon>Lacibacter</taxon>
    </lineage>
</organism>
<evidence type="ECO:0000313" key="1">
    <source>
        <dbReference type="EMBL" id="RXK58503.1"/>
    </source>
</evidence>
<dbReference type="RefSeq" id="WP_129132304.1">
    <property type="nucleotide sequence ID" value="NZ_SDHW01000006.1"/>
</dbReference>
<dbReference type="Pfam" id="PF13715">
    <property type="entry name" value="CarbopepD_reg_2"/>
    <property type="match status" value="1"/>
</dbReference>
<comment type="caution">
    <text evidence="1">The sequence shown here is derived from an EMBL/GenBank/DDBJ whole genome shotgun (WGS) entry which is preliminary data.</text>
</comment>
<dbReference type="SUPFAM" id="SSF49464">
    <property type="entry name" value="Carboxypeptidase regulatory domain-like"/>
    <property type="match status" value="1"/>
</dbReference>
<protein>
    <recommendedName>
        <fullName evidence="3">Carboxypeptidase-like regulatory domain-containing protein</fullName>
    </recommendedName>
</protein>
<sequence>MNILFTRTITLLLFILISTKLFSQRKIEGVVIDASDKSPVQYASISIKNKSVYVDADSTGRFFISAFENDTLSISCIGFNELLISAGSFVINRHVELVPKVKQLPTVYTGKFETKKIGTIKAKVSHSFSANLTVRTEFAKLIKVPAEINLCTISKISFVIRN</sequence>
<accession>A0A4Q1CFN4</accession>
<dbReference type="OrthoDB" id="1467339at2"/>
<keyword evidence="2" id="KW-1185">Reference proteome</keyword>
<dbReference type="InterPro" id="IPR008969">
    <property type="entry name" value="CarboxyPept-like_regulatory"/>
</dbReference>
<name>A0A4Q1CFN4_9BACT</name>